<keyword evidence="1" id="KW-1133">Transmembrane helix</keyword>
<accession>A0ABT9YX49</accession>
<dbReference type="PANTHER" id="PTHR37305">
    <property type="entry name" value="INTEGRAL MEMBRANE PROTEIN-RELATED"/>
    <property type="match status" value="1"/>
</dbReference>
<proteinExistence type="predicted"/>
<feature type="transmembrane region" description="Helical" evidence="1">
    <location>
        <begin position="21"/>
        <end position="40"/>
    </location>
</feature>
<keyword evidence="1" id="KW-0472">Membrane</keyword>
<keyword evidence="3" id="KW-1185">Reference proteome</keyword>
<feature type="transmembrane region" description="Helical" evidence="1">
    <location>
        <begin position="104"/>
        <end position="130"/>
    </location>
</feature>
<feature type="transmembrane region" description="Helical" evidence="1">
    <location>
        <begin position="172"/>
        <end position="196"/>
    </location>
</feature>
<comment type="caution">
    <text evidence="2">The sequence shown here is derived from an EMBL/GenBank/DDBJ whole genome shotgun (WGS) entry which is preliminary data.</text>
</comment>
<feature type="transmembrane region" description="Helical" evidence="1">
    <location>
        <begin position="226"/>
        <end position="248"/>
    </location>
</feature>
<organism evidence="2 3">
    <name type="scientific">Metabacillus niabensis</name>
    <dbReference type="NCBI Taxonomy" id="324854"/>
    <lineage>
        <taxon>Bacteria</taxon>
        <taxon>Bacillati</taxon>
        <taxon>Bacillota</taxon>
        <taxon>Bacilli</taxon>
        <taxon>Bacillales</taxon>
        <taxon>Bacillaceae</taxon>
        <taxon>Metabacillus</taxon>
    </lineage>
</organism>
<sequence length="255" mass="29677">MKMTYLHLLRNEYMKQFKRPRIWMFIGFMIVMNIIAGLFFKLLFRQTDFMFWDYIHASSYLLLVIQFICIIIAGDIVSSEYERGTVKLLFTRPIKKLHILSSKYIMTLYCILFFVLMQFAMSGLIGLIFFSDTLLALSEQVLISLGSYLFTFIEMIVICTVAFCLSAITRSSVISIAVSIFLVFTSSIVITLLQHYKYEAGKYLLFANSNLMPYFFGDPLFEGMTLVSSIVNILVHFIFLFFLSYIFIAKRDVHV</sequence>
<dbReference type="Pfam" id="PF12730">
    <property type="entry name" value="ABC2_membrane_4"/>
    <property type="match status" value="1"/>
</dbReference>
<name>A0ABT9YX49_9BACI</name>
<feature type="transmembrane region" description="Helical" evidence="1">
    <location>
        <begin position="142"/>
        <end position="165"/>
    </location>
</feature>
<evidence type="ECO:0000256" key="1">
    <source>
        <dbReference type="SAM" id="Phobius"/>
    </source>
</evidence>
<dbReference type="RefSeq" id="WP_174880438.1">
    <property type="nucleotide sequence ID" value="NZ_CADEPK010000185.1"/>
</dbReference>
<reference evidence="2 3" key="1">
    <citation type="submission" date="2023-07" db="EMBL/GenBank/DDBJ databases">
        <title>Genomic Encyclopedia of Type Strains, Phase IV (KMG-IV): sequencing the most valuable type-strain genomes for metagenomic binning, comparative biology and taxonomic classification.</title>
        <authorList>
            <person name="Goeker M."/>
        </authorList>
    </citation>
    <scope>NUCLEOTIDE SEQUENCE [LARGE SCALE GENOMIC DNA]</scope>
    <source>
        <strain evidence="2 3">DSM 17723</strain>
    </source>
</reference>
<evidence type="ECO:0000313" key="3">
    <source>
        <dbReference type="Proteomes" id="UP001232245"/>
    </source>
</evidence>
<evidence type="ECO:0000313" key="2">
    <source>
        <dbReference type="EMBL" id="MDQ0224564.1"/>
    </source>
</evidence>
<dbReference type="PANTHER" id="PTHR37305:SF1">
    <property type="entry name" value="MEMBRANE PROTEIN"/>
    <property type="match status" value="1"/>
</dbReference>
<dbReference type="EMBL" id="JAUSTZ010000002">
    <property type="protein sequence ID" value="MDQ0224564.1"/>
    <property type="molecule type" value="Genomic_DNA"/>
</dbReference>
<gene>
    <name evidence="2" type="ORF">J2S02_000893</name>
</gene>
<dbReference type="Proteomes" id="UP001232245">
    <property type="component" value="Unassembled WGS sequence"/>
</dbReference>
<keyword evidence="1" id="KW-0812">Transmembrane</keyword>
<protein>
    <submittedName>
        <fullName evidence="2">ABC-2 type transport system permease protein</fullName>
    </submittedName>
</protein>
<feature type="transmembrane region" description="Helical" evidence="1">
    <location>
        <begin position="60"/>
        <end position="78"/>
    </location>
</feature>